<organism evidence="1 2">
    <name type="scientific">Dermatophagoides farinae</name>
    <name type="common">American house dust mite</name>
    <dbReference type="NCBI Taxonomy" id="6954"/>
    <lineage>
        <taxon>Eukaryota</taxon>
        <taxon>Metazoa</taxon>
        <taxon>Ecdysozoa</taxon>
        <taxon>Arthropoda</taxon>
        <taxon>Chelicerata</taxon>
        <taxon>Arachnida</taxon>
        <taxon>Acari</taxon>
        <taxon>Acariformes</taxon>
        <taxon>Sarcoptiformes</taxon>
        <taxon>Astigmata</taxon>
        <taxon>Psoroptidia</taxon>
        <taxon>Analgoidea</taxon>
        <taxon>Pyroglyphidae</taxon>
        <taxon>Dermatophagoidinae</taxon>
        <taxon>Dermatophagoides</taxon>
    </lineage>
</organism>
<dbReference type="EMBL" id="ASGP02000009">
    <property type="protein sequence ID" value="KAH9491258.1"/>
    <property type="molecule type" value="Genomic_DNA"/>
</dbReference>
<proteinExistence type="predicted"/>
<keyword evidence="2" id="KW-1185">Reference proteome</keyword>
<accession>A0A922KW00</accession>
<dbReference type="Proteomes" id="UP000790347">
    <property type="component" value="Unassembled WGS sequence"/>
</dbReference>
<dbReference type="AlphaFoldDB" id="A0A922KW00"/>
<reference evidence="1" key="1">
    <citation type="submission" date="2013-05" db="EMBL/GenBank/DDBJ databases">
        <authorList>
            <person name="Yim A.K.Y."/>
            <person name="Chan T.F."/>
            <person name="Ji K.M."/>
            <person name="Liu X.Y."/>
            <person name="Zhou J.W."/>
            <person name="Li R.Q."/>
            <person name="Yang K.Y."/>
            <person name="Li J."/>
            <person name="Li M."/>
            <person name="Law P.T.W."/>
            <person name="Wu Y.L."/>
            <person name="Cai Z.L."/>
            <person name="Qin H."/>
            <person name="Bao Y."/>
            <person name="Leung R.K.K."/>
            <person name="Ng P.K.S."/>
            <person name="Zou J."/>
            <person name="Zhong X.J."/>
            <person name="Ran P.X."/>
            <person name="Zhong N.S."/>
            <person name="Liu Z.G."/>
            <person name="Tsui S.K.W."/>
        </authorList>
    </citation>
    <scope>NUCLEOTIDE SEQUENCE</scope>
    <source>
        <strain evidence="1">Derf</strain>
        <tissue evidence="1">Whole organism</tissue>
    </source>
</reference>
<sequence length="60" mass="7123">MDSKIETIQKKIKSLYETVTTTKIWSLPSEENIKKFIITFIIQNCIDLYSECWTLGNFQF</sequence>
<evidence type="ECO:0000313" key="2">
    <source>
        <dbReference type="Proteomes" id="UP000790347"/>
    </source>
</evidence>
<comment type="caution">
    <text evidence="1">The sequence shown here is derived from an EMBL/GenBank/DDBJ whole genome shotgun (WGS) entry which is preliminary data.</text>
</comment>
<reference evidence="1" key="2">
    <citation type="journal article" date="2022" name="Res Sq">
        <title>Comparative Genomics Reveals Insights into the Divergent Evolution of Astigmatic Mites and Household Pest Adaptations.</title>
        <authorList>
            <person name="Xiong Q."/>
            <person name="Wan A.T.-Y."/>
            <person name="Liu X.-Y."/>
            <person name="Fung C.S.-H."/>
            <person name="Xiao X."/>
            <person name="Malainual N."/>
            <person name="Hou J."/>
            <person name="Wang L."/>
            <person name="Wang M."/>
            <person name="Yang K."/>
            <person name="Cui Y."/>
            <person name="Leung E."/>
            <person name="Nong W."/>
            <person name="Shin S.-K."/>
            <person name="Au S."/>
            <person name="Jeong K.Y."/>
            <person name="Chew F.T."/>
            <person name="Hui J."/>
            <person name="Leung T.F."/>
            <person name="Tungtrongchitr A."/>
            <person name="Zhong N."/>
            <person name="Liu Z."/>
            <person name="Tsui S."/>
        </authorList>
    </citation>
    <scope>NUCLEOTIDE SEQUENCE</scope>
    <source>
        <strain evidence="1">Derf</strain>
        <tissue evidence="1">Whole organism</tissue>
    </source>
</reference>
<gene>
    <name evidence="1" type="ORF">DERF_015990</name>
</gene>
<protein>
    <submittedName>
        <fullName evidence="1">Uncharacterized protein</fullName>
    </submittedName>
</protein>
<name>A0A922KW00_DERFA</name>
<evidence type="ECO:0000313" key="1">
    <source>
        <dbReference type="EMBL" id="KAH9491258.1"/>
    </source>
</evidence>